<evidence type="ECO:0000313" key="3">
    <source>
        <dbReference type="EMBL" id="SIT33439.1"/>
    </source>
</evidence>
<keyword evidence="1 3" id="KW-0489">Methyltransferase</keyword>
<accession>A0A173MLK5</accession>
<dbReference type="RefSeq" id="WP_096511225.1">
    <property type="nucleotide sequence ID" value="NZ_AP017422.1"/>
</dbReference>
<sequence>MNETDLHHTNPRDYSTISPSARALLLMKGHTDVPFAREAASLLLYPNRFEPDYANPDFKFWARVLHFEKRYKNINQLLWETSVHNILEICSGFSFRGLEALQKPGIHYIDTDLPGIITLKKSLIPALQTTSPAPGSRLEIVSMNALDQQQVQYTSSHFHTGPVNFVNEGLLMYLDNHEKEHLCQIIRSILQKRGGYWITGDIYIKNKHERVSKQLDDQLNNFFEEHRITEKMFDSFEEAELFFNKVGFEIDKEARTDISQLSSMPWLQQHATEAQLLKLQKAGRLQTTWRLKPIP</sequence>
<gene>
    <name evidence="3" type="ORF">SAMN05421788_112156</name>
</gene>
<dbReference type="EMBL" id="FTOR01000012">
    <property type="protein sequence ID" value="SIT33439.1"/>
    <property type="molecule type" value="Genomic_DNA"/>
</dbReference>
<dbReference type="GO" id="GO:0032259">
    <property type="term" value="P:methylation"/>
    <property type="evidence" value="ECO:0007669"/>
    <property type="project" value="UniProtKB-KW"/>
</dbReference>
<dbReference type="GO" id="GO:0008168">
    <property type="term" value="F:methyltransferase activity"/>
    <property type="evidence" value="ECO:0007669"/>
    <property type="project" value="UniProtKB-KW"/>
</dbReference>
<dbReference type="InterPro" id="IPR007213">
    <property type="entry name" value="Ppm1/Ppm2/Tcmp"/>
</dbReference>
<reference evidence="4" key="1">
    <citation type="submission" date="2017-01" db="EMBL/GenBank/DDBJ databases">
        <authorList>
            <person name="Varghese N."/>
            <person name="Submissions S."/>
        </authorList>
    </citation>
    <scope>NUCLEOTIDE SEQUENCE [LARGE SCALE GENOMIC DNA]</scope>
    <source>
        <strain evidence="4">DSM 21054</strain>
    </source>
</reference>
<dbReference type="Proteomes" id="UP000186917">
    <property type="component" value="Unassembled WGS sequence"/>
</dbReference>
<evidence type="ECO:0000256" key="2">
    <source>
        <dbReference type="ARBA" id="ARBA00022679"/>
    </source>
</evidence>
<protein>
    <submittedName>
        <fullName evidence="3">Leucine carboxyl methyltransferase</fullName>
    </submittedName>
</protein>
<evidence type="ECO:0000313" key="4">
    <source>
        <dbReference type="Proteomes" id="UP000186917"/>
    </source>
</evidence>
<proteinExistence type="predicted"/>
<dbReference type="InterPro" id="IPR029063">
    <property type="entry name" value="SAM-dependent_MTases_sf"/>
</dbReference>
<name>A0A173MLK5_9BACT</name>
<organism evidence="3 4">
    <name type="scientific">Filimonas lacunae</name>
    <dbReference type="NCBI Taxonomy" id="477680"/>
    <lineage>
        <taxon>Bacteria</taxon>
        <taxon>Pseudomonadati</taxon>
        <taxon>Bacteroidota</taxon>
        <taxon>Chitinophagia</taxon>
        <taxon>Chitinophagales</taxon>
        <taxon>Chitinophagaceae</taxon>
        <taxon>Filimonas</taxon>
    </lineage>
</organism>
<dbReference type="OrthoDB" id="1442552at2"/>
<dbReference type="Gene3D" id="3.40.50.150">
    <property type="entry name" value="Vaccinia Virus protein VP39"/>
    <property type="match status" value="1"/>
</dbReference>
<dbReference type="SUPFAM" id="SSF53335">
    <property type="entry name" value="S-adenosyl-L-methionine-dependent methyltransferases"/>
    <property type="match status" value="1"/>
</dbReference>
<dbReference type="KEGG" id="fln:FLA_4385"/>
<dbReference type="Pfam" id="PF04072">
    <property type="entry name" value="LCM"/>
    <property type="match status" value="1"/>
</dbReference>
<keyword evidence="4" id="KW-1185">Reference proteome</keyword>
<dbReference type="AlphaFoldDB" id="A0A173MLK5"/>
<keyword evidence="2 3" id="KW-0808">Transferase</keyword>
<evidence type="ECO:0000256" key="1">
    <source>
        <dbReference type="ARBA" id="ARBA00022603"/>
    </source>
</evidence>